<evidence type="ECO:0000259" key="1">
    <source>
        <dbReference type="Pfam" id="PF21211"/>
    </source>
</evidence>
<dbReference type="InterPro" id="IPR036412">
    <property type="entry name" value="HAD-like_sf"/>
</dbReference>
<accession>A0A6L6LV82</accession>
<dbReference type="NCBIfam" id="TIGR01686">
    <property type="entry name" value="FkbH"/>
    <property type="match status" value="1"/>
</dbReference>
<dbReference type="NCBIfam" id="TIGR01681">
    <property type="entry name" value="HAD-SF-IIIC"/>
    <property type="match status" value="1"/>
</dbReference>
<name>A0A6L6LV82_9FIRM</name>
<dbReference type="EMBL" id="WMZU01000022">
    <property type="protein sequence ID" value="MTS28169.1"/>
    <property type="molecule type" value="Genomic_DNA"/>
</dbReference>
<dbReference type="InterPro" id="IPR010037">
    <property type="entry name" value="FkbH_domain"/>
</dbReference>
<dbReference type="Gene3D" id="3.40.50.1000">
    <property type="entry name" value="HAD superfamily/HAD-like"/>
    <property type="match status" value="1"/>
</dbReference>
<feature type="domain" description="BF1531-like N-terminal" evidence="1">
    <location>
        <begin position="82"/>
        <end position="235"/>
    </location>
</feature>
<dbReference type="Pfam" id="PF21211">
    <property type="entry name" value="FkbH_N"/>
    <property type="match status" value="1"/>
</dbReference>
<dbReference type="InterPro" id="IPR023214">
    <property type="entry name" value="HAD_sf"/>
</dbReference>
<organism evidence="2 3">
    <name type="scientific">Ruthenibacterium lactatiformans</name>
    <dbReference type="NCBI Taxonomy" id="1550024"/>
    <lineage>
        <taxon>Bacteria</taxon>
        <taxon>Bacillati</taxon>
        <taxon>Bacillota</taxon>
        <taxon>Clostridia</taxon>
        <taxon>Eubacteriales</taxon>
        <taxon>Oscillospiraceae</taxon>
        <taxon>Ruthenibacterium</taxon>
    </lineage>
</organism>
<sequence>MGGKDLRCFDYPFDPAFILQKKRALRRELLASEGLVPKKVAILSGSTVGEIKNILELFLLNAGIRPEFYVGGYALFYEELTFDADGALAAFAPDIIYVHTSARNLGNLPLQTDTPEQAEEKFAAECARWQGMWKAAARFGCPVVQNNFELPGLRVMGSMDAVDPHGRVRFVNRMNAMLADWAAATPNFYLHDLCWLSASVGVDSWCAPAAWYAYKYALDMQYIPLLCHSVANIIKSIFGKNKKGVVLDLDNTLWGGVIGDDGPEGVELGNETPTGMAYTAFQSYLKELSGMGVLLNVCSKNEEAAAKAGFERADSVLKADDFLCFKANWEPKSRNIDAIAGEINILPDSLVFLDDNPAEREIVRQELPTVTVPELAAPEEYARVLDRGGWFEATAVSADDRRRGEMYRQNLQRAAARQSFGNYEDYLRSLEMRCELGPFDTPHAERITQLINKTNQFNLTTRRYTAAEVEALMNDPACVTLYGRLLDKFGDNGIVTALIGRQTGDALDIELWIMSCRTFKRNLEYALFDRLVDVCRERGIKTINGIYLPTAKNLLVADFYATIGFEKISGGETGSVFRYTVPAERTPLNTVMETVLL</sequence>
<dbReference type="InterPro" id="IPR036514">
    <property type="entry name" value="SGNH_hydro_sf"/>
</dbReference>
<evidence type="ECO:0000313" key="2">
    <source>
        <dbReference type="EMBL" id="MTS28169.1"/>
    </source>
</evidence>
<protein>
    <submittedName>
        <fullName evidence="2">HAD-IIIC family phosphatase</fullName>
    </submittedName>
</protein>
<dbReference type="AlphaFoldDB" id="A0A6L6LV82"/>
<dbReference type="Proteomes" id="UP000472755">
    <property type="component" value="Unassembled WGS sequence"/>
</dbReference>
<proteinExistence type="predicted"/>
<dbReference type="InterPro" id="IPR010033">
    <property type="entry name" value="HAD_SF_ppase_IIIC"/>
</dbReference>
<reference evidence="2 3" key="1">
    <citation type="journal article" date="2019" name="Nat. Med.">
        <title>A library of human gut bacterial isolates paired with longitudinal multiomics data enables mechanistic microbiome research.</title>
        <authorList>
            <person name="Poyet M."/>
            <person name="Groussin M."/>
            <person name="Gibbons S.M."/>
            <person name="Avila-Pacheco J."/>
            <person name="Jiang X."/>
            <person name="Kearney S.M."/>
            <person name="Perrotta A.R."/>
            <person name="Berdy B."/>
            <person name="Zhao S."/>
            <person name="Lieberman T.D."/>
            <person name="Swanson P.K."/>
            <person name="Smith M."/>
            <person name="Roesemann S."/>
            <person name="Alexander J.E."/>
            <person name="Rich S.A."/>
            <person name="Livny J."/>
            <person name="Vlamakis H."/>
            <person name="Clish C."/>
            <person name="Bullock K."/>
            <person name="Deik A."/>
            <person name="Scott J."/>
            <person name="Pierce K.A."/>
            <person name="Xavier R.J."/>
            <person name="Alm E.J."/>
        </authorList>
    </citation>
    <scope>NUCLEOTIDE SEQUENCE [LARGE SCALE GENOMIC DNA]</scope>
    <source>
        <strain evidence="2 3">BIOML-A4</strain>
    </source>
</reference>
<dbReference type="Gene3D" id="3.40.50.1110">
    <property type="entry name" value="SGNH hydrolase"/>
    <property type="match status" value="1"/>
</dbReference>
<gene>
    <name evidence="2" type="ORF">GMD59_12860</name>
</gene>
<evidence type="ECO:0000313" key="3">
    <source>
        <dbReference type="Proteomes" id="UP000472755"/>
    </source>
</evidence>
<dbReference type="SUPFAM" id="SSF56784">
    <property type="entry name" value="HAD-like"/>
    <property type="match status" value="1"/>
</dbReference>
<dbReference type="InterPro" id="IPR049369">
    <property type="entry name" value="BF1531-like_N"/>
</dbReference>
<comment type="caution">
    <text evidence="2">The sequence shown here is derived from an EMBL/GenBank/DDBJ whole genome shotgun (WGS) entry which is preliminary data.</text>
</comment>